<comment type="caution">
    <text evidence="2">The sequence shown here is derived from an EMBL/GenBank/DDBJ whole genome shotgun (WGS) entry which is preliminary data.</text>
</comment>
<evidence type="ECO:0000256" key="1">
    <source>
        <dbReference type="SAM" id="MobiDB-lite"/>
    </source>
</evidence>
<evidence type="ECO:0000313" key="2">
    <source>
        <dbReference type="EMBL" id="OBS69482.1"/>
    </source>
</evidence>
<feature type="compositionally biased region" description="Acidic residues" evidence="1">
    <location>
        <begin position="106"/>
        <end position="118"/>
    </location>
</feature>
<keyword evidence="3" id="KW-1185">Reference proteome</keyword>
<feature type="compositionally biased region" description="Basic and acidic residues" evidence="1">
    <location>
        <begin position="90"/>
        <end position="105"/>
    </location>
</feature>
<feature type="region of interest" description="Disordered" evidence="1">
    <location>
        <begin position="69"/>
        <end position="270"/>
    </location>
</feature>
<dbReference type="STRING" id="56216.A0A1A6GVW3"/>
<gene>
    <name evidence="2" type="ORF">A6R68_01919</name>
</gene>
<organism evidence="2 3">
    <name type="scientific">Neotoma lepida</name>
    <name type="common">Desert woodrat</name>
    <dbReference type="NCBI Taxonomy" id="56216"/>
    <lineage>
        <taxon>Eukaryota</taxon>
        <taxon>Metazoa</taxon>
        <taxon>Chordata</taxon>
        <taxon>Craniata</taxon>
        <taxon>Vertebrata</taxon>
        <taxon>Euteleostomi</taxon>
        <taxon>Mammalia</taxon>
        <taxon>Eutheria</taxon>
        <taxon>Euarchontoglires</taxon>
        <taxon>Glires</taxon>
        <taxon>Rodentia</taxon>
        <taxon>Myomorpha</taxon>
        <taxon>Muroidea</taxon>
        <taxon>Cricetidae</taxon>
        <taxon>Neotominae</taxon>
        <taxon>Neotoma</taxon>
    </lineage>
</organism>
<dbReference type="Proteomes" id="UP000092124">
    <property type="component" value="Unassembled WGS sequence"/>
</dbReference>
<reference evidence="2 3" key="1">
    <citation type="submission" date="2016-06" db="EMBL/GenBank/DDBJ databases">
        <title>The Draft Genome Sequence and Annotation of the Desert Woodrat Neotoma lepida.</title>
        <authorList>
            <person name="Campbell M."/>
            <person name="Oakeson K.F."/>
            <person name="Yandell M."/>
            <person name="Halpert J.R."/>
            <person name="Dearing D."/>
        </authorList>
    </citation>
    <scope>NUCLEOTIDE SEQUENCE [LARGE SCALE GENOMIC DNA]</scope>
    <source>
        <strain evidence="2">417</strain>
        <tissue evidence="2">Liver</tissue>
    </source>
</reference>
<sequence length="270" mass="30267">MSGVQSKSARLLKEPKEKPVVDADREVAASVDLKYNDVSAAMMKKFNALMEMQDMMFVEMRESLKNDLKEMLVKGTPPEVKSSEVEGEEQEGKDSASEWPKPGEKVEEESSGTDEDTENLTVKSEEKSKLSRKQDRKQLNSNLGVKPSLERMGEALHRVDDGCRESSGYLERQEALRLEEEEETLEVDVEGISEGEASEMGEEKGSELEAVSYTHLDVYKRQEEEEEEEGEQSEVAKEETGGSTFQGLTVVEEHGAEKITRTGEETDFPD</sequence>
<dbReference type="EMBL" id="LZPO01068676">
    <property type="protein sequence ID" value="OBS69482.1"/>
    <property type="molecule type" value="Genomic_DNA"/>
</dbReference>
<dbReference type="AlphaFoldDB" id="A0A1A6GVW3"/>
<feature type="compositionally biased region" description="Acidic residues" evidence="1">
    <location>
        <begin position="179"/>
        <end position="200"/>
    </location>
</feature>
<dbReference type="OrthoDB" id="9537802at2759"/>
<accession>A0A1A6GVW3</accession>
<feature type="compositionally biased region" description="Basic and acidic residues" evidence="1">
    <location>
        <begin position="148"/>
        <end position="164"/>
    </location>
</feature>
<proteinExistence type="predicted"/>
<feature type="compositionally biased region" description="Basic and acidic residues" evidence="1">
    <location>
        <begin position="123"/>
        <end position="138"/>
    </location>
</feature>
<feature type="region of interest" description="Disordered" evidence="1">
    <location>
        <begin position="1"/>
        <end position="22"/>
    </location>
</feature>
<name>A0A1A6GVW3_NEOLE</name>
<evidence type="ECO:0000313" key="3">
    <source>
        <dbReference type="Proteomes" id="UP000092124"/>
    </source>
</evidence>
<feature type="compositionally biased region" description="Basic and acidic residues" evidence="1">
    <location>
        <begin position="11"/>
        <end position="22"/>
    </location>
</feature>
<protein>
    <submittedName>
        <fullName evidence="2">Uncharacterized protein</fullName>
    </submittedName>
</protein>
<feature type="compositionally biased region" description="Basic and acidic residues" evidence="1">
    <location>
        <begin position="251"/>
        <end position="264"/>
    </location>
</feature>